<dbReference type="SUPFAM" id="SSF75217">
    <property type="entry name" value="alpha/beta knot"/>
    <property type="match status" value="1"/>
</dbReference>
<keyword evidence="2 6" id="KW-0489">Methyltransferase</keyword>
<evidence type="ECO:0000259" key="5">
    <source>
        <dbReference type="Pfam" id="PF00588"/>
    </source>
</evidence>
<sequence>MNDKTSCDQGASSAPIAINAPTVAIGLTNPKSPSNVGAVMRAAGCYQADAVFYSGNRYAKAAKFHTDTQRAGENIPLEHIDDFFAAIPSTMAVVCVDLVEGAVPLPAFQHPAQALYLFGPEDGTLKQAIIDRAHAVVYVPTVGSMNLAASVNVVLYDRLAKSGPSLLDNGLIRASRDVNNRVRVKKANKV</sequence>
<protein>
    <submittedName>
        <fullName evidence="6">RNA methyltransferase</fullName>
    </submittedName>
</protein>
<dbReference type="GO" id="GO:0032259">
    <property type="term" value="P:methylation"/>
    <property type="evidence" value="ECO:0007669"/>
    <property type="project" value="UniProtKB-KW"/>
</dbReference>
<dbReference type="Proteomes" id="UP001595840">
    <property type="component" value="Unassembled WGS sequence"/>
</dbReference>
<keyword evidence="7" id="KW-1185">Reference proteome</keyword>
<dbReference type="EMBL" id="JBHSCX010000003">
    <property type="protein sequence ID" value="MFC4361474.1"/>
    <property type="molecule type" value="Genomic_DNA"/>
</dbReference>
<evidence type="ECO:0000256" key="4">
    <source>
        <dbReference type="ARBA" id="ARBA00022691"/>
    </source>
</evidence>
<dbReference type="InterPro" id="IPR001537">
    <property type="entry name" value="SpoU_MeTrfase"/>
</dbReference>
<gene>
    <name evidence="6" type="ORF">ACFOX3_04120</name>
</gene>
<evidence type="ECO:0000256" key="2">
    <source>
        <dbReference type="ARBA" id="ARBA00022603"/>
    </source>
</evidence>
<keyword evidence="3" id="KW-0808">Transferase</keyword>
<dbReference type="InterPro" id="IPR029028">
    <property type="entry name" value="Alpha/beta_knot_MTases"/>
</dbReference>
<evidence type="ECO:0000256" key="1">
    <source>
        <dbReference type="ARBA" id="ARBA00007228"/>
    </source>
</evidence>
<dbReference type="RefSeq" id="WP_290259624.1">
    <property type="nucleotide sequence ID" value="NZ_JAUFQG010000004.1"/>
</dbReference>
<dbReference type="PANTHER" id="PTHR42786:SF6">
    <property type="entry name" value="TRNA_RRNA METHYLTRANSFERASE SPOU TYPE DOMAIN-CONTAINING PROTEIN"/>
    <property type="match status" value="1"/>
</dbReference>
<dbReference type="InterPro" id="IPR004384">
    <property type="entry name" value="RNA_MeTrfase_TrmJ/LasT"/>
</dbReference>
<evidence type="ECO:0000313" key="7">
    <source>
        <dbReference type="Proteomes" id="UP001595840"/>
    </source>
</evidence>
<name>A0ABV8V0N3_9GAMM</name>
<comment type="caution">
    <text evidence="6">The sequence shown here is derived from an EMBL/GenBank/DDBJ whole genome shotgun (WGS) entry which is preliminary data.</text>
</comment>
<evidence type="ECO:0000313" key="6">
    <source>
        <dbReference type="EMBL" id="MFC4361474.1"/>
    </source>
</evidence>
<organism evidence="6 7">
    <name type="scientific">Simiduia curdlanivorans</name>
    <dbReference type="NCBI Taxonomy" id="1492769"/>
    <lineage>
        <taxon>Bacteria</taxon>
        <taxon>Pseudomonadati</taxon>
        <taxon>Pseudomonadota</taxon>
        <taxon>Gammaproteobacteria</taxon>
        <taxon>Cellvibrionales</taxon>
        <taxon>Cellvibrionaceae</taxon>
        <taxon>Simiduia</taxon>
    </lineage>
</organism>
<evidence type="ECO:0000256" key="3">
    <source>
        <dbReference type="ARBA" id="ARBA00022679"/>
    </source>
</evidence>
<dbReference type="Pfam" id="PF00588">
    <property type="entry name" value="SpoU_methylase"/>
    <property type="match status" value="1"/>
</dbReference>
<dbReference type="GO" id="GO:0008168">
    <property type="term" value="F:methyltransferase activity"/>
    <property type="evidence" value="ECO:0007669"/>
    <property type="project" value="UniProtKB-KW"/>
</dbReference>
<dbReference type="CDD" id="cd18098">
    <property type="entry name" value="SpoU-like"/>
    <property type="match status" value="1"/>
</dbReference>
<feature type="domain" description="tRNA/rRNA methyltransferase SpoU type" evidence="5">
    <location>
        <begin position="24"/>
        <end position="156"/>
    </location>
</feature>
<dbReference type="InterPro" id="IPR029026">
    <property type="entry name" value="tRNA_m1G_MTases_N"/>
</dbReference>
<accession>A0ABV8V0N3</accession>
<keyword evidence="4" id="KW-0949">S-adenosyl-L-methionine</keyword>
<comment type="similarity">
    <text evidence="1">Belongs to the class IV-like SAM-binding methyltransferase superfamily. RNA methyltransferase TrmH family.</text>
</comment>
<reference evidence="7" key="1">
    <citation type="journal article" date="2019" name="Int. J. Syst. Evol. Microbiol.">
        <title>The Global Catalogue of Microorganisms (GCM) 10K type strain sequencing project: providing services to taxonomists for standard genome sequencing and annotation.</title>
        <authorList>
            <consortium name="The Broad Institute Genomics Platform"/>
            <consortium name="The Broad Institute Genome Sequencing Center for Infectious Disease"/>
            <person name="Wu L."/>
            <person name="Ma J."/>
        </authorList>
    </citation>
    <scope>NUCLEOTIDE SEQUENCE [LARGE SCALE GENOMIC DNA]</scope>
    <source>
        <strain evidence="7">CECT 8570</strain>
    </source>
</reference>
<dbReference type="Gene3D" id="3.40.1280.10">
    <property type="match status" value="1"/>
</dbReference>
<proteinExistence type="inferred from homology"/>
<dbReference type="PANTHER" id="PTHR42786">
    <property type="entry name" value="TRNA/RRNA METHYLTRANSFERASE"/>
    <property type="match status" value="1"/>
</dbReference>